<keyword evidence="3" id="KW-1185">Reference proteome</keyword>
<dbReference type="AlphaFoldDB" id="A0A4Z2IBD1"/>
<dbReference type="Proteomes" id="UP000314294">
    <property type="component" value="Unassembled WGS sequence"/>
</dbReference>
<evidence type="ECO:0000313" key="2">
    <source>
        <dbReference type="EMBL" id="TNN75200.1"/>
    </source>
</evidence>
<feature type="region of interest" description="Disordered" evidence="1">
    <location>
        <begin position="1"/>
        <end position="21"/>
    </location>
</feature>
<evidence type="ECO:0000256" key="1">
    <source>
        <dbReference type="SAM" id="MobiDB-lite"/>
    </source>
</evidence>
<comment type="caution">
    <text evidence="2">The sequence shown here is derived from an EMBL/GenBank/DDBJ whole genome shotgun (WGS) entry which is preliminary data.</text>
</comment>
<protein>
    <submittedName>
        <fullName evidence="2">Uncharacterized protein</fullName>
    </submittedName>
</protein>
<evidence type="ECO:0000313" key="3">
    <source>
        <dbReference type="Proteomes" id="UP000314294"/>
    </source>
</evidence>
<organism evidence="2 3">
    <name type="scientific">Liparis tanakae</name>
    <name type="common">Tanaka's snailfish</name>
    <dbReference type="NCBI Taxonomy" id="230148"/>
    <lineage>
        <taxon>Eukaryota</taxon>
        <taxon>Metazoa</taxon>
        <taxon>Chordata</taxon>
        <taxon>Craniata</taxon>
        <taxon>Vertebrata</taxon>
        <taxon>Euteleostomi</taxon>
        <taxon>Actinopterygii</taxon>
        <taxon>Neopterygii</taxon>
        <taxon>Teleostei</taxon>
        <taxon>Neoteleostei</taxon>
        <taxon>Acanthomorphata</taxon>
        <taxon>Eupercaria</taxon>
        <taxon>Perciformes</taxon>
        <taxon>Cottioidei</taxon>
        <taxon>Cottales</taxon>
        <taxon>Liparidae</taxon>
        <taxon>Liparis</taxon>
    </lineage>
</organism>
<accession>A0A4Z2IBD1</accession>
<name>A0A4Z2IBD1_9TELE</name>
<gene>
    <name evidence="2" type="ORF">EYF80_014610</name>
</gene>
<feature type="region of interest" description="Disordered" evidence="1">
    <location>
        <begin position="37"/>
        <end position="57"/>
    </location>
</feature>
<reference evidence="2 3" key="1">
    <citation type="submission" date="2019-03" db="EMBL/GenBank/DDBJ databases">
        <title>First draft genome of Liparis tanakae, snailfish: a comprehensive survey of snailfish specific genes.</title>
        <authorList>
            <person name="Kim W."/>
            <person name="Song I."/>
            <person name="Jeong J.-H."/>
            <person name="Kim D."/>
            <person name="Kim S."/>
            <person name="Ryu S."/>
            <person name="Song J.Y."/>
            <person name="Lee S.K."/>
        </authorList>
    </citation>
    <scope>NUCLEOTIDE SEQUENCE [LARGE SCALE GENOMIC DNA]</scope>
    <source>
        <tissue evidence="2">Muscle</tissue>
    </source>
</reference>
<dbReference type="EMBL" id="SRLO01000106">
    <property type="protein sequence ID" value="TNN75200.1"/>
    <property type="molecule type" value="Genomic_DNA"/>
</dbReference>
<sequence length="81" mass="8450">MGGNSEERDDSPGLGCMSLASSTAPLETSAGVWIEQQGQEASLSRRRPGSDLGPADFKAAATDGEARYTAKESKRLSVCDS</sequence>
<proteinExistence type="predicted"/>